<organism evidence="2 3">
    <name type="scientific">Portunus trituberculatus</name>
    <name type="common">Swimming crab</name>
    <name type="synonym">Neptunus trituberculatus</name>
    <dbReference type="NCBI Taxonomy" id="210409"/>
    <lineage>
        <taxon>Eukaryota</taxon>
        <taxon>Metazoa</taxon>
        <taxon>Ecdysozoa</taxon>
        <taxon>Arthropoda</taxon>
        <taxon>Crustacea</taxon>
        <taxon>Multicrustacea</taxon>
        <taxon>Malacostraca</taxon>
        <taxon>Eumalacostraca</taxon>
        <taxon>Eucarida</taxon>
        <taxon>Decapoda</taxon>
        <taxon>Pleocyemata</taxon>
        <taxon>Brachyura</taxon>
        <taxon>Eubrachyura</taxon>
        <taxon>Portunoidea</taxon>
        <taxon>Portunidae</taxon>
        <taxon>Portuninae</taxon>
        <taxon>Portunus</taxon>
    </lineage>
</organism>
<reference evidence="2 3" key="1">
    <citation type="submission" date="2019-05" db="EMBL/GenBank/DDBJ databases">
        <title>Another draft genome of Portunus trituberculatus and its Hox gene families provides insights of decapod evolution.</title>
        <authorList>
            <person name="Jeong J.-H."/>
            <person name="Song I."/>
            <person name="Kim S."/>
            <person name="Choi T."/>
            <person name="Kim D."/>
            <person name="Ryu S."/>
            <person name="Kim W."/>
        </authorList>
    </citation>
    <scope>NUCLEOTIDE SEQUENCE [LARGE SCALE GENOMIC DNA]</scope>
    <source>
        <tissue evidence="2">Muscle</tissue>
    </source>
</reference>
<sequence length="130" mass="14521">MFPRPIHTAPQQRQVSEEGGGEEWRIVGGALCLAGVRKSRKKCFLAPFATVCFTFNDIPPAPAPHKTAYLPGLRHFTGKSVTRSLAQPPWALGSVPPPCRHRRTERHEKEVRVWKEAQRVSGGETNARSR</sequence>
<evidence type="ECO:0000313" key="2">
    <source>
        <dbReference type="EMBL" id="MPC52233.1"/>
    </source>
</evidence>
<evidence type="ECO:0000313" key="3">
    <source>
        <dbReference type="Proteomes" id="UP000324222"/>
    </source>
</evidence>
<keyword evidence="3" id="KW-1185">Reference proteome</keyword>
<dbReference type="EMBL" id="VSRR010010719">
    <property type="protein sequence ID" value="MPC52233.1"/>
    <property type="molecule type" value="Genomic_DNA"/>
</dbReference>
<comment type="caution">
    <text evidence="2">The sequence shown here is derived from an EMBL/GenBank/DDBJ whole genome shotgun (WGS) entry which is preliminary data.</text>
</comment>
<feature type="region of interest" description="Disordered" evidence="1">
    <location>
        <begin position="87"/>
        <end position="107"/>
    </location>
</feature>
<name>A0A5B7G4P0_PORTR</name>
<dbReference type="AlphaFoldDB" id="A0A5B7G4P0"/>
<accession>A0A5B7G4P0</accession>
<dbReference type="Proteomes" id="UP000324222">
    <property type="component" value="Unassembled WGS sequence"/>
</dbReference>
<proteinExistence type="predicted"/>
<gene>
    <name evidence="2" type="ORF">E2C01_046096</name>
</gene>
<evidence type="ECO:0000256" key="1">
    <source>
        <dbReference type="SAM" id="MobiDB-lite"/>
    </source>
</evidence>
<protein>
    <submittedName>
        <fullName evidence="2">Uncharacterized protein</fullName>
    </submittedName>
</protein>
<feature type="region of interest" description="Disordered" evidence="1">
    <location>
        <begin position="1"/>
        <end position="20"/>
    </location>
</feature>